<gene>
    <name evidence="2" type="primary">aglC</name>
    <name evidence="2" type="ORF">SNAT2548_LOCUS25692</name>
</gene>
<protein>
    <submittedName>
        <fullName evidence="2">AglC protein</fullName>
    </submittedName>
</protein>
<sequence>MRMESNETVPSEPVKVRPTTYVKVLTLTCLAMYPFFALLTSKLETGGFVPCAEECVFMRYSGVPHLPSTAAENVELTTGKPGGWWAGFPLFVSVRNGHGIRASYPPVSSLQTWLLTPGAVLTVGPWVYTSAALKWDSSNQVAFPDTEEVNDPDQCEHKHVRQHIDNHLAGNPSKYLCLLGLVLWATCNVAHDWALLYGCEERITLKIAHASWCCQAMSCVATFMWSTGAAEVFVAPSFGCYYQLDVWETILIALPPFILLAATEVKRGALVLSVCHGDYLFSVNYQLPFRMVRSTRPSSPAGTLLTIGLHGDRQWSSWPFVKARSTPTLLDSSSDNQSVGKCLSSSPSRCMPRHSGDNCVAECPAQKLSFKDMDDMEFHLSKSHHCWTYAKYFVIAPFAMGPLVRRLISVFLIQEWSLGAMGGLKLAVAMMLLASVAAGIFPMYFAISQYLKVVQSQANKCNFTGHFSCWNWYSLLSHVWFCILGPFFSLGAVLKLFWFLRGAGAADELESSWYWHLHGTSMYIYATLSYAVLKKSRDPNCMLQARTLKPSFPGWEQSYLLKELNEDHPDWQMTPYLKLCGGNVENVKTIKKEMREDATLPHVEQAWKVLSKIPTQDSAQELLVV</sequence>
<keyword evidence="1" id="KW-1133">Transmembrane helix</keyword>
<evidence type="ECO:0000256" key="1">
    <source>
        <dbReference type="SAM" id="Phobius"/>
    </source>
</evidence>
<dbReference type="EMBL" id="CAJNDS010002404">
    <property type="protein sequence ID" value="CAE7461846.1"/>
    <property type="molecule type" value="Genomic_DNA"/>
</dbReference>
<feature type="transmembrane region" description="Helical" evidence="1">
    <location>
        <begin position="479"/>
        <end position="501"/>
    </location>
</feature>
<keyword evidence="3" id="KW-1185">Reference proteome</keyword>
<reference evidence="2" key="1">
    <citation type="submission" date="2021-02" db="EMBL/GenBank/DDBJ databases">
        <authorList>
            <person name="Dougan E. K."/>
            <person name="Rhodes N."/>
            <person name="Thang M."/>
            <person name="Chan C."/>
        </authorList>
    </citation>
    <scope>NUCLEOTIDE SEQUENCE</scope>
</reference>
<keyword evidence="1" id="KW-0812">Transmembrane</keyword>
<dbReference type="OrthoDB" id="419063at2759"/>
<organism evidence="2 3">
    <name type="scientific">Symbiodinium natans</name>
    <dbReference type="NCBI Taxonomy" id="878477"/>
    <lineage>
        <taxon>Eukaryota</taxon>
        <taxon>Sar</taxon>
        <taxon>Alveolata</taxon>
        <taxon>Dinophyceae</taxon>
        <taxon>Suessiales</taxon>
        <taxon>Symbiodiniaceae</taxon>
        <taxon>Symbiodinium</taxon>
    </lineage>
</organism>
<proteinExistence type="predicted"/>
<dbReference type="Proteomes" id="UP000604046">
    <property type="component" value="Unassembled WGS sequence"/>
</dbReference>
<feature type="transmembrane region" description="Helical" evidence="1">
    <location>
        <begin position="20"/>
        <end position="39"/>
    </location>
</feature>
<name>A0A812S1V4_9DINO</name>
<feature type="transmembrane region" description="Helical" evidence="1">
    <location>
        <begin position="426"/>
        <end position="447"/>
    </location>
</feature>
<evidence type="ECO:0000313" key="2">
    <source>
        <dbReference type="EMBL" id="CAE7461846.1"/>
    </source>
</evidence>
<feature type="transmembrane region" description="Helical" evidence="1">
    <location>
        <begin position="513"/>
        <end position="533"/>
    </location>
</feature>
<dbReference type="AlphaFoldDB" id="A0A812S1V4"/>
<accession>A0A812S1V4</accession>
<comment type="caution">
    <text evidence="2">The sequence shown here is derived from an EMBL/GenBank/DDBJ whole genome shotgun (WGS) entry which is preliminary data.</text>
</comment>
<evidence type="ECO:0000313" key="3">
    <source>
        <dbReference type="Proteomes" id="UP000604046"/>
    </source>
</evidence>
<keyword evidence="1" id="KW-0472">Membrane</keyword>